<comment type="caution">
    <text evidence="6">The sequence shown here is derived from an EMBL/GenBank/DDBJ whole genome shotgun (WGS) entry which is preliminary data.</text>
</comment>
<dbReference type="InterPro" id="IPR050482">
    <property type="entry name" value="Sensor_HK_TwoCompSys"/>
</dbReference>
<dbReference type="Proteomes" id="UP001597280">
    <property type="component" value="Unassembled WGS sequence"/>
</dbReference>
<dbReference type="RefSeq" id="WP_343903459.1">
    <property type="nucleotide sequence ID" value="NZ_BAAAIS010000002.1"/>
</dbReference>
<evidence type="ECO:0000313" key="7">
    <source>
        <dbReference type="Proteomes" id="UP001597280"/>
    </source>
</evidence>
<feature type="transmembrane region" description="Helical" evidence="4">
    <location>
        <begin position="158"/>
        <end position="177"/>
    </location>
</feature>
<evidence type="ECO:0000313" key="6">
    <source>
        <dbReference type="EMBL" id="MFD1834011.1"/>
    </source>
</evidence>
<keyword evidence="1" id="KW-0808">Transferase</keyword>
<evidence type="ECO:0000259" key="5">
    <source>
        <dbReference type="SMART" id="SM00387"/>
    </source>
</evidence>
<proteinExistence type="predicted"/>
<keyword evidence="4" id="KW-0472">Membrane</keyword>
<keyword evidence="4" id="KW-0812">Transmembrane</keyword>
<keyword evidence="4" id="KW-1133">Transmembrane helix</keyword>
<evidence type="ECO:0000256" key="1">
    <source>
        <dbReference type="ARBA" id="ARBA00022679"/>
    </source>
</evidence>
<dbReference type="Pfam" id="PF02518">
    <property type="entry name" value="HATPase_c"/>
    <property type="match status" value="1"/>
</dbReference>
<dbReference type="Gene3D" id="1.20.5.1930">
    <property type="match status" value="1"/>
</dbReference>
<dbReference type="GO" id="GO:0016301">
    <property type="term" value="F:kinase activity"/>
    <property type="evidence" value="ECO:0007669"/>
    <property type="project" value="UniProtKB-KW"/>
</dbReference>
<dbReference type="PANTHER" id="PTHR24421:SF63">
    <property type="entry name" value="SENSOR HISTIDINE KINASE DESK"/>
    <property type="match status" value="1"/>
</dbReference>
<evidence type="ECO:0000256" key="2">
    <source>
        <dbReference type="ARBA" id="ARBA00022777"/>
    </source>
</evidence>
<dbReference type="Pfam" id="PF07730">
    <property type="entry name" value="HisKA_3"/>
    <property type="match status" value="1"/>
</dbReference>
<feature type="transmembrane region" description="Helical" evidence="4">
    <location>
        <begin position="95"/>
        <end position="117"/>
    </location>
</feature>
<evidence type="ECO:0000256" key="3">
    <source>
        <dbReference type="ARBA" id="ARBA00023012"/>
    </source>
</evidence>
<dbReference type="InterPro" id="IPR036890">
    <property type="entry name" value="HATPase_C_sf"/>
</dbReference>
<feature type="domain" description="Histidine kinase/HSP90-like ATPase" evidence="5">
    <location>
        <begin position="298"/>
        <end position="383"/>
    </location>
</feature>
<feature type="transmembrane region" description="Helical" evidence="4">
    <location>
        <begin position="129"/>
        <end position="152"/>
    </location>
</feature>
<accession>A0ABW4PTE0</accession>
<keyword evidence="2 6" id="KW-0418">Kinase</keyword>
<dbReference type="CDD" id="cd16917">
    <property type="entry name" value="HATPase_UhpB-NarQ-NarX-like"/>
    <property type="match status" value="1"/>
</dbReference>
<dbReference type="PANTHER" id="PTHR24421">
    <property type="entry name" value="NITRATE/NITRITE SENSOR PROTEIN NARX-RELATED"/>
    <property type="match status" value="1"/>
</dbReference>
<organism evidence="6 7">
    <name type="scientific">Brachybacterium rhamnosum</name>
    <dbReference type="NCBI Taxonomy" id="173361"/>
    <lineage>
        <taxon>Bacteria</taxon>
        <taxon>Bacillati</taxon>
        <taxon>Actinomycetota</taxon>
        <taxon>Actinomycetes</taxon>
        <taxon>Micrococcales</taxon>
        <taxon>Dermabacteraceae</taxon>
        <taxon>Brachybacterium</taxon>
    </lineage>
</organism>
<sequence length="388" mass="41566">MTTETARRRRRRSRTAAAVGLEFPRTARGVHQAARASGALAYNAPSLLFLLYVLIPAWTELSPVRAVVVTALCLVYALLFAYTAGLRAYPVRDRLVWLGASWVVLGLLGLLIHGEILYMIMFVQVMHGILLPITVARFVVPGLAAVAVPIAVVLEQPIAIILALVGVVLSLGVAEGIERSILQEKLDAAERRSAVLAVAAERERIGRDLHDILGHSLTTITVSAQLAQRLLDADPAAAKAQLAEIERISRQSLADVRTTASGMQQVRASSEIASSRSVLEAAGVRPEVPPALPALPDDRAELFGYVIREGVTNVVRHARATRCTILLEEDMVQVADDGAGIPEGRARSGLAGLARRVEEHGGTLDVDSDDTGTRLTARLPRLTEGVPA</sequence>
<protein>
    <submittedName>
        <fullName evidence="6">Sensor histidine kinase</fullName>
    </submittedName>
</protein>
<keyword evidence="7" id="KW-1185">Reference proteome</keyword>
<dbReference type="SUPFAM" id="SSF55874">
    <property type="entry name" value="ATPase domain of HSP90 chaperone/DNA topoisomerase II/histidine kinase"/>
    <property type="match status" value="1"/>
</dbReference>
<dbReference type="EMBL" id="JBHUFL010000002">
    <property type="protein sequence ID" value="MFD1834011.1"/>
    <property type="molecule type" value="Genomic_DNA"/>
</dbReference>
<feature type="transmembrane region" description="Helical" evidence="4">
    <location>
        <begin position="66"/>
        <end position="89"/>
    </location>
</feature>
<keyword evidence="3" id="KW-0902">Two-component regulatory system</keyword>
<dbReference type="InterPro" id="IPR011712">
    <property type="entry name" value="Sig_transdc_His_kin_sub3_dim/P"/>
</dbReference>
<dbReference type="Gene3D" id="3.30.565.10">
    <property type="entry name" value="Histidine kinase-like ATPase, C-terminal domain"/>
    <property type="match status" value="1"/>
</dbReference>
<evidence type="ECO:0000256" key="4">
    <source>
        <dbReference type="SAM" id="Phobius"/>
    </source>
</evidence>
<reference evidence="7" key="1">
    <citation type="journal article" date="2019" name="Int. J. Syst. Evol. Microbiol.">
        <title>The Global Catalogue of Microorganisms (GCM) 10K type strain sequencing project: providing services to taxonomists for standard genome sequencing and annotation.</title>
        <authorList>
            <consortium name="The Broad Institute Genomics Platform"/>
            <consortium name="The Broad Institute Genome Sequencing Center for Infectious Disease"/>
            <person name="Wu L."/>
            <person name="Ma J."/>
        </authorList>
    </citation>
    <scope>NUCLEOTIDE SEQUENCE [LARGE SCALE GENOMIC DNA]</scope>
    <source>
        <strain evidence="7">JCM 11650</strain>
    </source>
</reference>
<feature type="transmembrane region" description="Helical" evidence="4">
    <location>
        <begin position="39"/>
        <end position="59"/>
    </location>
</feature>
<dbReference type="InterPro" id="IPR003594">
    <property type="entry name" value="HATPase_dom"/>
</dbReference>
<dbReference type="SMART" id="SM00387">
    <property type="entry name" value="HATPase_c"/>
    <property type="match status" value="1"/>
</dbReference>
<name>A0ABW4PTE0_9MICO</name>
<gene>
    <name evidence="6" type="ORF">ACFSDA_02885</name>
</gene>